<accession>A0A2A9DR73</accession>
<dbReference type="AlphaFoldDB" id="A0A2A9DR73"/>
<feature type="domain" description="Mur ligase C-terminal" evidence="9">
    <location>
        <begin position="327"/>
        <end position="446"/>
    </location>
</feature>
<dbReference type="GO" id="GO:0008764">
    <property type="term" value="F:UDP-N-acetylmuramoylalanine-D-glutamate ligase activity"/>
    <property type="evidence" value="ECO:0007669"/>
    <property type="project" value="UniProtKB-UniRule"/>
</dbReference>
<keyword evidence="5 7" id="KW-0547">Nucleotide-binding</keyword>
<comment type="caution">
    <text evidence="11">The sequence shown here is derived from an EMBL/GenBank/DDBJ whole genome shotgun (WGS) entry which is preliminary data.</text>
</comment>
<dbReference type="InterPro" id="IPR004101">
    <property type="entry name" value="Mur_ligase_C"/>
</dbReference>
<comment type="subcellular location">
    <subcellularLocation>
        <location evidence="1 7 8">Cytoplasm</location>
    </subcellularLocation>
</comment>
<evidence type="ECO:0000256" key="3">
    <source>
        <dbReference type="ARBA" id="ARBA00022490"/>
    </source>
</evidence>
<evidence type="ECO:0000256" key="8">
    <source>
        <dbReference type="RuleBase" id="RU003664"/>
    </source>
</evidence>
<dbReference type="OrthoDB" id="9809796at2"/>
<evidence type="ECO:0000256" key="4">
    <source>
        <dbReference type="ARBA" id="ARBA00022598"/>
    </source>
</evidence>
<dbReference type="HAMAP" id="MF_00639">
    <property type="entry name" value="MurD"/>
    <property type="match status" value="1"/>
</dbReference>
<keyword evidence="7 8" id="KW-0131">Cell cycle</keyword>
<evidence type="ECO:0000313" key="12">
    <source>
        <dbReference type="Proteomes" id="UP000221653"/>
    </source>
</evidence>
<feature type="domain" description="Mur ligase central" evidence="10">
    <location>
        <begin position="123"/>
        <end position="229"/>
    </location>
</feature>
<evidence type="ECO:0000259" key="10">
    <source>
        <dbReference type="Pfam" id="PF08245"/>
    </source>
</evidence>
<dbReference type="SUPFAM" id="SSF51984">
    <property type="entry name" value="MurCD N-terminal domain"/>
    <property type="match status" value="1"/>
</dbReference>
<comment type="catalytic activity">
    <reaction evidence="7 8">
        <text>UDP-N-acetyl-alpha-D-muramoyl-L-alanine + D-glutamate + ATP = UDP-N-acetyl-alpha-D-muramoyl-L-alanyl-D-glutamate + ADP + phosphate + H(+)</text>
        <dbReference type="Rhea" id="RHEA:16429"/>
        <dbReference type="ChEBI" id="CHEBI:15378"/>
        <dbReference type="ChEBI" id="CHEBI:29986"/>
        <dbReference type="ChEBI" id="CHEBI:30616"/>
        <dbReference type="ChEBI" id="CHEBI:43474"/>
        <dbReference type="ChEBI" id="CHEBI:83898"/>
        <dbReference type="ChEBI" id="CHEBI:83900"/>
        <dbReference type="ChEBI" id="CHEBI:456216"/>
        <dbReference type="EC" id="6.3.2.9"/>
    </reaction>
</comment>
<organism evidence="11 12">
    <name type="scientific">Corynebacterium renale</name>
    <dbReference type="NCBI Taxonomy" id="1724"/>
    <lineage>
        <taxon>Bacteria</taxon>
        <taxon>Bacillati</taxon>
        <taxon>Actinomycetota</taxon>
        <taxon>Actinomycetes</taxon>
        <taxon>Mycobacteriales</taxon>
        <taxon>Corynebacteriaceae</taxon>
        <taxon>Corynebacterium</taxon>
    </lineage>
</organism>
<protein>
    <recommendedName>
        <fullName evidence="7 8">UDP-N-acetylmuramoylalanine--D-glutamate ligase</fullName>
        <ecNumber evidence="7 8">6.3.2.9</ecNumber>
    </recommendedName>
    <alternativeName>
        <fullName evidence="7">D-glutamic acid-adding enzyme</fullName>
    </alternativeName>
    <alternativeName>
        <fullName evidence="7">UDP-N-acetylmuramoyl-L-alanyl-D-glutamate synthetase</fullName>
    </alternativeName>
</protein>
<comment type="pathway">
    <text evidence="2 7 8">Cell wall biogenesis; peptidoglycan biosynthesis.</text>
</comment>
<name>A0A2A9DR73_9CORY</name>
<keyword evidence="12" id="KW-1185">Reference proteome</keyword>
<keyword evidence="7 8" id="KW-0573">Peptidoglycan synthesis</keyword>
<comment type="similarity">
    <text evidence="7">Belongs to the MurCDEF family.</text>
</comment>
<dbReference type="GO" id="GO:0005737">
    <property type="term" value="C:cytoplasm"/>
    <property type="evidence" value="ECO:0007669"/>
    <property type="project" value="UniProtKB-SubCell"/>
</dbReference>
<evidence type="ECO:0000313" key="11">
    <source>
        <dbReference type="EMBL" id="PFG28400.1"/>
    </source>
</evidence>
<keyword evidence="4 7" id="KW-0436">Ligase</keyword>
<dbReference type="GO" id="GO:0009252">
    <property type="term" value="P:peptidoglycan biosynthetic process"/>
    <property type="evidence" value="ECO:0007669"/>
    <property type="project" value="UniProtKB-UniRule"/>
</dbReference>
<keyword evidence="6 7" id="KW-0067">ATP-binding</keyword>
<evidence type="ECO:0000259" key="9">
    <source>
        <dbReference type="Pfam" id="PF02875"/>
    </source>
</evidence>
<keyword evidence="7 8" id="KW-0961">Cell wall biogenesis/degradation</keyword>
<dbReference type="PANTHER" id="PTHR43692:SF1">
    <property type="entry name" value="UDP-N-ACETYLMURAMOYLALANINE--D-GLUTAMATE LIGASE"/>
    <property type="match status" value="1"/>
</dbReference>
<dbReference type="NCBIfam" id="TIGR01087">
    <property type="entry name" value="murD"/>
    <property type="match status" value="1"/>
</dbReference>
<dbReference type="InterPro" id="IPR013221">
    <property type="entry name" value="Mur_ligase_cen"/>
</dbReference>
<dbReference type="PANTHER" id="PTHR43692">
    <property type="entry name" value="UDP-N-ACETYLMURAMOYLALANINE--D-GLUTAMATE LIGASE"/>
    <property type="match status" value="1"/>
</dbReference>
<evidence type="ECO:0000256" key="5">
    <source>
        <dbReference type="ARBA" id="ARBA00022741"/>
    </source>
</evidence>
<evidence type="ECO:0000256" key="2">
    <source>
        <dbReference type="ARBA" id="ARBA00004752"/>
    </source>
</evidence>
<dbReference type="EMBL" id="PDJF01000001">
    <property type="protein sequence ID" value="PFG28400.1"/>
    <property type="molecule type" value="Genomic_DNA"/>
</dbReference>
<evidence type="ECO:0000256" key="7">
    <source>
        <dbReference type="HAMAP-Rule" id="MF_00639"/>
    </source>
</evidence>
<dbReference type="EC" id="6.3.2.9" evidence="7 8"/>
<evidence type="ECO:0000256" key="6">
    <source>
        <dbReference type="ARBA" id="ARBA00022840"/>
    </source>
</evidence>
<dbReference type="GO" id="GO:0071555">
    <property type="term" value="P:cell wall organization"/>
    <property type="evidence" value="ECO:0007669"/>
    <property type="project" value="UniProtKB-KW"/>
</dbReference>
<dbReference type="Proteomes" id="UP000221653">
    <property type="component" value="Unassembled WGS sequence"/>
</dbReference>
<dbReference type="UniPathway" id="UPA00219"/>
<evidence type="ECO:0000256" key="1">
    <source>
        <dbReference type="ARBA" id="ARBA00004496"/>
    </source>
</evidence>
<keyword evidence="3 7" id="KW-0963">Cytoplasm</keyword>
<dbReference type="SUPFAM" id="SSF53244">
    <property type="entry name" value="MurD-like peptide ligases, peptide-binding domain"/>
    <property type="match status" value="1"/>
</dbReference>
<feature type="binding site" evidence="7">
    <location>
        <begin position="125"/>
        <end position="131"/>
    </location>
    <ligand>
        <name>ATP</name>
        <dbReference type="ChEBI" id="CHEBI:30616"/>
    </ligand>
</feature>
<dbReference type="Gene3D" id="3.90.190.20">
    <property type="entry name" value="Mur ligase, C-terminal domain"/>
    <property type="match status" value="1"/>
</dbReference>
<dbReference type="InterPro" id="IPR036565">
    <property type="entry name" value="Mur-like_cat_sf"/>
</dbReference>
<dbReference type="InterPro" id="IPR036615">
    <property type="entry name" value="Mur_ligase_C_dom_sf"/>
</dbReference>
<keyword evidence="7 8" id="KW-0133">Cell shape</keyword>
<keyword evidence="7 8" id="KW-0132">Cell division</keyword>
<sequence>MENLLAHHERVFVAGAGVSGKSSALLLNSLQVPVVLVDDSTPAAETVKALADPATDFQIATTAEAQMQLRSGDLVVTSPGWRPDTPFLVAAAQAGCEVIGDVELVWRLDQSGQFGAPRTWCVVTGTNGKTTATGMLEAMFKAGGVSARAAGNIGVGIADVVREDPRIDVVVAELSSFQLHWAPQLTPDAGILLNLAEDHLDWHGGMDAYAAAKARALRGPIAVVGWDDRLVRTTVGKPGVVADDTTVVKTGLSDPDSYGDNGVGVLEGRLVSRIDGEETPVVDLSEISPAGPAGAYDAAAAMAVALRCGVDAHAIERALRTFEVAGHRGQTVAQAGGVSWVDNSKATNPHAADGALAGYDSVLWIAGGQLKGAHVTDLVQTHADRLRGVVALGVDRQDIIAAVEALGRDIPIHEVTTTNPVAAMEECVHWAGEHAQPGDVVLLAPAAASLDMFTGMGQRGDEFARAARKWCVACD</sequence>
<dbReference type="STRING" id="1724.GCA_001044175_01198"/>
<dbReference type="InterPro" id="IPR005762">
    <property type="entry name" value="MurD"/>
</dbReference>
<dbReference type="Pfam" id="PF08245">
    <property type="entry name" value="Mur_ligase_M"/>
    <property type="match status" value="1"/>
</dbReference>
<dbReference type="GO" id="GO:0005524">
    <property type="term" value="F:ATP binding"/>
    <property type="evidence" value="ECO:0007669"/>
    <property type="project" value="UniProtKB-UniRule"/>
</dbReference>
<dbReference type="Gene3D" id="3.40.1190.10">
    <property type="entry name" value="Mur-like, catalytic domain"/>
    <property type="match status" value="1"/>
</dbReference>
<dbReference type="Pfam" id="PF02875">
    <property type="entry name" value="Mur_ligase_C"/>
    <property type="match status" value="1"/>
</dbReference>
<dbReference type="Gene3D" id="3.40.50.720">
    <property type="entry name" value="NAD(P)-binding Rossmann-like Domain"/>
    <property type="match status" value="1"/>
</dbReference>
<gene>
    <name evidence="7" type="primary">murD</name>
    <name evidence="11" type="ORF">ATK06_1511</name>
</gene>
<comment type="function">
    <text evidence="7 8">Cell wall formation. Catalyzes the addition of glutamate to the nucleotide precursor UDP-N-acetylmuramoyl-L-alanine (UMA).</text>
</comment>
<dbReference type="GO" id="GO:0051301">
    <property type="term" value="P:cell division"/>
    <property type="evidence" value="ECO:0007669"/>
    <property type="project" value="UniProtKB-KW"/>
</dbReference>
<proteinExistence type="inferred from homology"/>
<dbReference type="Pfam" id="PF21799">
    <property type="entry name" value="MurD-like_N"/>
    <property type="match status" value="1"/>
</dbReference>
<dbReference type="SUPFAM" id="SSF53623">
    <property type="entry name" value="MurD-like peptide ligases, catalytic domain"/>
    <property type="match status" value="1"/>
</dbReference>
<reference evidence="11 12" key="1">
    <citation type="submission" date="2017-10" db="EMBL/GenBank/DDBJ databases">
        <title>Sequencing the genomes of 1000 actinobacteria strains.</title>
        <authorList>
            <person name="Klenk H.-P."/>
        </authorList>
    </citation>
    <scope>NUCLEOTIDE SEQUENCE [LARGE SCALE GENOMIC DNA]</scope>
    <source>
        <strain evidence="11 12">DSM 20688</strain>
    </source>
</reference>
<dbReference type="GO" id="GO:0008360">
    <property type="term" value="P:regulation of cell shape"/>
    <property type="evidence" value="ECO:0007669"/>
    <property type="project" value="UniProtKB-KW"/>
</dbReference>
<dbReference type="RefSeq" id="WP_098389111.1">
    <property type="nucleotide sequence ID" value="NZ_LS483404.1"/>
</dbReference>